<name>A0A6J5T3F4_9CAUD</name>
<proteinExistence type="predicted"/>
<organism evidence="1">
    <name type="scientific">uncultured Caudovirales phage</name>
    <dbReference type="NCBI Taxonomy" id="2100421"/>
    <lineage>
        <taxon>Viruses</taxon>
        <taxon>Duplodnaviria</taxon>
        <taxon>Heunggongvirae</taxon>
        <taxon>Uroviricota</taxon>
        <taxon>Caudoviricetes</taxon>
        <taxon>Peduoviridae</taxon>
        <taxon>Maltschvirus</taxon>
        <taxon>Maltschvirus maltsch</taxon>
    </lineage>
</organism>
<accession>A0A6J5T3F4</accession>
<dbReference type="EMBL" id="LR797523">
    <property type="protein sequence ID" value="CAB4222100.1"/>
    <property type="molecule type" value="Genomic_DNA"/>
</dbReference>
<evidence type="ECO:0000313" key="1">
    <source>
        <dbReference type="EMBL" id="CAB4222100.1"/>
    </source>
</evidence>
<reference evidence="1" key="1">
    <citation type="submission" date="2020-05" db="EMBL/GenBank/DDBJ databases">
        <authorList>
            <person name="Chiriac C."/>
            <person name="Salcher M."/>
            <person name="Ghai R."/>
            <person name="Kavagutti S V."/>
        </authorList>
    </citation>
    <scope>NUCLEOTIDE SEQUENCE</scope>
</reference>
<sequence>MLFVEVDSVEKSCKVIIDLEKVLEIAPLKDGGCALFFEKDPMIDPARLAMNVKNNYDEFKQFVVQTVSVDDIAKRIESISKPSTFVSPSDDLAETINDVIKRKAGRPAAIK</sequence>
<protein>
    <submittedName>
        <fullName evidence="1">Uncharacterized protein</fullName>
    </submittedName>
</protein>
<gene>
    <name evidence="1" type="ORF">UFOVP1655_37</name>
</gene>